<accession>A0A1I5A6C0</accession>
<dbReference type="Proteomes" id="UP000199011">
    <property type="component" value="Unassembled WGS sequence"/>
</dbReference>
<name>A0A1I5A6C0_9GAMM</name>
<organism evidence="1 2">
    <name type="scientific">Xenorhabdus japonica</name>
    <dbReference type="NCBI Taxonomy" id="53341"/>
    <lineage>
        <taxon>Bacteria</taxon>
        <taxon>Pseudomonadati</taxon>
        <taxon>Pseudomonadota</taxon>
        <taxon>Gammaproteobacteria</taxon>
        <taxon>Enterobacterales</taxon>
        <taxon>Morganellaceae</taxon>
        <taxon>Xenorhabdus</taxon>
    </lineage>
</organism>
<keyword evidence="2" id="KW-1185">Reference proteome</keyword>
<sequence>MDEKTEIYCNYYGIKSSHPVTVPTFYLPLILMVFHQIQPPTNILYNIYTPAKRVKQNDEFSPLTQRVFLSVIFYKTNK</sequence>
<gene>
    <name evidence="1" type="ORF">SAMN05421579_11031</name>
</gene>
<reference evidence="2" key="1">
    <citation type="submission" date="2016-10" db="EMBL/GenBank/DDBJ databases">
        <authorList>
            <person name="Varghese N."/>
            <person name="Submissions S."/>
        </authorList>
    </citation>
    <scope>NUCLEOTIDE SEQUENCE [LARGE SCALE GENOMIC DNA]</scope>
    <source>
        <strain evidence="2">DSM 16522</strain>
    </source>
</reference>
<dbReference type="AlphaFoldDB" id="A0A1I5A6C0"/>
<evidence type="ECO:0000313" key="2">
    <source>
        <dbReference type="Proteomes" id="UP000199011"/>
    </source>
</evidence>
<proteinExistence type="predicted"/>
<evidence type="ECO:0000313" key="1">
    <source>
        <dbReference type="EMBL" id="SFN58003.1"/>
    </source>
</evidence>
<protein>
    <submittedName>
        <fullName evidence="1">Uncharacterized protein</fullName>
    </submittedName>
</protein>
<dbReference type="STRING" id="53341.SAMN05421579_11031"/>
<dbReference type="EMBL" id="FOVO01000010">
    <property type="protein sequence ID" value="SFN58003.1"/>
    <property type="molecule type" value="Genomic_DNA"/>
</dbReference>